<keyword evidence="1" id="KW-0328">Glycosyltransferase</keyword>
<dbReference type="Proteomes" id="UP000051645">
    <property type="component" value="Unassembled WGS sequence"/>
</dbReference>
<feature type="domain" description="Glycosyltransferase 2-like" evidence="3">
    <location>
        <begin position="6"/>
        <end position="169"/>
    </location>
</feature>
<dbReference type="CDD" id="cd00761">
    <property type="entry name" value="Glyco_tranf_GTA_type"/>
    <property type="match status" value="1"/>
</dbReference>
<comment type="caution">
    <text evidence="4">The sequence shown here is derived from an EMBL/GenBank/DDBJ whole genome shotgun (WGS) entry which is preliminary data.</text>
</comment>
<dbReference type="EMBL" id="JQAT01000003">
    <property type="protein sequence ID" value="KRN28352.1"/>
    <property type="molecule type" value="Genomic_DNA"/>
</dbReference>
<gene>
    <name evidence="4" type="ORF">IV38_GL001351</name>
    <name evidence="5" type="ORF">IV40_GL001138</name>
</gene>
<dbReference type="STRING" id="81857.IV38_GL001351"/>
<dbReference type="Pfam" id="PF00535">
    <property type="entry name" value="Glycos_transf_2"/>
    <property type="match status" value="1"/>
</dbReference>
<evidence type="ECO:0000313" key="6">
    <source>
        <dbReference type="Proteomes" id="UP000051645"/>
    </source>
</evidence>
<dbReference type="PANTHER" id="PTHR22916">
    <property type="entry name" value="GLYCOSYLTRANSFERASE"/>
    <property type="match status" value="1"/>
</dbReference>
<keyword evidence="6" id="KW-1185">Reference proteome</keyword>
<evidence type="ECO:0000313" key="5">
    <source>
        <dbReference type="EMBL" id="KRN31854.1"/>
    </source>
</evidence>
<dbReference type="GO" id="GO:0016757">
    <property type="term" value="F:glycosyltransferase activity"/>
    <property type="evidence" value="ECO:0007669"/>
    <property type="project" value="UniProtKB-KW"/>
</dbReference>
<dbReference type="Gene3D" id="3.90.550.10">
    <property type="entry name" value="Spore Coat Polysaccharide Biosynthesis Protein SpsA, Chain A"/>
    <property type="match status" value="1"/>
</dbReference>
<keyword evidence="2" id="KW-0808">Transferase</keyword>
<evidence type="ECO:0000259" key="3">
    <source>
        <dbReference type="Pfam" id="PF00535"/>
    </source>
</evidence>
<dbReference type="Proteomes" id="UP000051751">
    <property type="component" value="Unassembled WGS sequence"/>
</dbReference>
<evidence type="ECO:0000313" key="7">
    <source>
        <dbReference type="Proteomes" id="UP000051751"/>
    </source>
</evidence>
<dbReference type="PANTHER" id="PTHR22916:SF51">
    <property type="entry name" value="GLYCOSYLTRANSFERASE EPSH-RELATED"/>
    <property type="match status" value="1"/>
</dbReference>
<name>A0A0R2FII6_9LACO</name>
<dbReference type="PATRIC" id="fig|81857.3.peg.1360"/>
<evidence type="ECO:0000256" key="2">
    <source>
        <dbReference type="ARBA" id="ARBA00022679"/>
    </source>
</evidence>
<dbReference type="InterPro" id="IPR029044">
    <property type="entry name" value="Nucleotide-diphossugar_trans"/>
</dbReference>
<sequence length="332" mass="38091">MNELVSIIVPIYNAAASLERCLNSILSQTYEHLEIILVDDGSSDNSLQIEQDFKKSDQRIRLLKQANSGQSRARNQALNVSTGSYIVFVDSDDYIASDYIKQMLFIATKTKAGMVACQYQEFFDGKRLFLKRQHHFRVKTLSAKGFFKRLGNNSLPGNIDVSAHSKLYASYLFTDVRFPENKTFEEPFIFFNLVEKASKVAFTDYTGYFYNRRVGSTVNAKFSLKRLDYVDGEKVMYQKITHKYPDLINTMNLRKTHVLLNNLGHIALSSDKQFKSLEIEYKHKVLKQNVFVFLGNPSSNLKDKLGIVILIFGGLPTFQFVSRTFKKIQSKL</sequence>
<dbReference type="InterPro" id="IPR001173">
    <property type="entry name" value="Glyco_trans_2-like"/>
</dbReference>
<organism evidence="4 7">
    <name type="scientific">Lactobacillus selangorensis</name>
    <dbReference type="NCBI Taxonomy" id="81857"/>
    <lineage>
        <taxon>Bacteria</taxon>
        <taxon>Bacillati</taxon>
        <taxon>Bacillota</taxon>
        <taxon>Bacilli</taxon>
        <taxon>Lactobacillales</taxon>
        <taxon>Lactobacillaceae</taxon>
        <taxon>Lactobacillus</taxon>
    </lineage>
</organism>
<evidence type="ECO:0000256" key="1">
    <source>
        <dbReference type="ARBA" id="ARBA00022676"/>
    </source>
</evidence>
<reference evidence="6 7" key="1">
    <citation type="journal article" date="2015" name="Genome Announc.">
        <title>Expanding the biotechnology potential of lactobacilli through comparative genomics of 213 strains and associated genera.</title>
        <authorList>
            <person name="Sun Z."/>
            <person name="Harris H.M."/>
            <person name="McCann A."/>
            <person name="Guo C."/>
            <person name="Argimon S."/>
            <person name="Zhang W."/>
            <person name="Yang X."/>
            <person name="Jeffery I.B."/>
            <person name="Cooney J.C."/>
            <person name="Kagawa T.F."/>
            <person name="Liu W."/>
            <person name="Song Y."/>
            <person name="Salvetti E."/>
            <person name="Wrobel A."/>
            <person name="Rasinkangas P."/>
            <person name="Parkhill J."/>
            <person name="Rea M.C."/>
            <person name="O'Sullivan O."/>
            <person name="Ritari J."/>
            <person name="Douillard F.P."/>
            <person name="Paul Ross R."/>
            <person name="Yang R."/>
            <person name="Briner A.E."/>
            <person name="Felis G.E."/>
            <person name="de Vos W.M."/>
            <person name="Barrangou R."/>
            <person name="Klaenhammer T.R."/>
            <person name="Caufield P.W."/>
            <person name="Cui Y."/>
            <person name="Zhang H."/>
            <person name="O'Toole P.W."/>
        </authorList>
    </citation>
    <scope>NUCLEOTIDE SEQUENCE [LARGE SCALE GENOMIC DNA]</scope>
    <source>
        <strain evidence="4 7">ATCC BAA-66</strain>
        <strain evidence="5 6">DSM 13344</strain>
    </source>
</reference>
<evidence type="ECO:0000313" key="4">
    <source>
        <dbReference type="EMBL" id="KRN28352.1"/>
    </source>
</evidence>
<proteinExistence type="predicted"/>
<dbReference type="EMBL" id="JQAZ01000003">
    <property type="protein sequence ID" value="KRN31854.1"/>
    <property type="molecule type" value="Genomic_DNA"/>
</dbReference>
<dbReference type="RefSeq" id="WP_057769316.1">
    <property type="nucleotide sequence ID" value="NZ_JQAT01000003.1"/>
</dbReference>
<accession>A0A0R2FII6</accession>
<dbReference type="SUPFAM" id="SSF53448">
    <property type="entry name" value="Nucleotide-diphospho-sugar transferases"/>
    <property type="match status" value="1"/>
</dbReference>
<protein>
    <recommendedName>
        <fullName evidence="3">Glycosyltransferase 2-like domain-containing protein</fullName>
    </recommendedName>
</protein>
<dbReference type="AlphaFoldDB" id="A0A0R2FII6"/>